<feature type="chain" id="PRO_5038341266" evidence="3">
    <location>
        <begin position="21"/>
        <end position="685"/>
    </location>
</feature>
<keyword evidence="2" id="KW-0812">Transmembrane</keyword>
<keyword evidence="5" id="KW-1185">Reference proteome</keyword>
<accession>A0A9D4K6Y2</accession>
<proteinExistence type="predicted"/>
<protein>
    <submittedName>
        <fullName evidence="4">Uncharacterized protein</fullName>
    </submittedName>
</protein>
<feature type="compositionally biased region" description="Basic residues" evidence="1">
    <location>
        <begin position="662"/>
        <end position="673"/>
    </location>
</feature>
<gene>
    <name evidence="4" type="ORF">DPMN_107367</name>
</gene>
<dbReference type="EMBL" id="JAIWYP010000004">
    <property type="protein sequence ID" value="KAH3834049.1"/>
    <property type="molecule type" value="Genomic_DNA"/>
</dbReference>
<dbReference type="Proteomes" id="UP000828390">
    <property type="component" value="Unassembled WGS sequence"/>
</dbReference>
<feature type="region of interest" description="Disordered" evidence="1">
    <location>
        <begin position="658"/>
        <end position="685"/>
    </location>
</feature>
<evidence type="ECO:0000256" key="2">
    <source>
        <dbReference type="SAM" id="Phobius"/>
    </source>
</evidence>
<feature type="compositionally biased region" description="Basic and acidic residues" evidence="1">
    <location>
        <begin position="381"/>
        <end position="404"/>
    </location>
</feature>
<organism evidence="4 5">
    <name type="scientific">Dreissena polymorpha</name>
    <name type="common">Zebra mussel</name>
    <name type="synonym">Mytilus polymorpha</name>
    <dbReference type="NCBI Taxonomy" id="45954"/>
    <lineage>
        <taxon>Eukaryota</taxon>
        <taxon>Metazoa</taxon>
        <taxon>Spiralia</taxon>
        <taxon>Lophotrochozoa</taxon>
        <taxon>Mollusca</taxon>
        <taxon>Bivalvia</taxon>
        <taxon>Autobranchia</taxon>
        <taxon>Heteroconchia</taxon>
        <taxon>Euheterodonta</taxon>
        <taxon>Imparidentia</taxon>
        <taxon>Neoheterodontei</taxon>
        <taxon>Myida</taxon>
        <taxon>Dreissenoidea</taxon>
        <taxon>Dreissenidae</taxon>
        <taxon>Dreissena</taxon>
    </lineage>
</organism>
<sequence>MWILAVLVTLLLWEATSVNTACTFPAELTGVWYSTSFGTLTFTSTSFTGFTSPDLPNTFDCEESSDTKYLVKAPNDVFGERIYLCMEMTAVSAVKYIVRFENNVDNSTGERFYFGPPVGVTLSAGCNRTDTRSGGEYELFIKKDNLSEALTACPGSLMSQFWVVVTSSAAVNCSNTTLDGQQPGLLAFNYSSCVTGMFNKGGILQCLYSTSSDYTYVTLYNNDTTVNGVTTYQFTCMALSKSGSLLTASEYPKRCHTGQTPTSVTSPGILYNMADLLNADNSSSSSNNNVLIIVLCTIGGAIVIAIIIIILYLKIFRKKEEAPKIRKAKSKISITDYTPRMERVSSLEKGVNLVNKQSSGEVLTGIMEGRKNKKVMGDAYEPPKKEKWQKQWEKSPRLDGSLKESKRKSASAVNIPTHELDKAYTVASSLPESVDLPDIPQDTAKRRPADGVPVFSTRLGVLEKSHASPKIPRSTGKFGGSPDSYQFPEEGVPSPPEPRLDTITENPFSRENTGTSGLAKSLREHPDMITGLKNRGADSMNTFRTTSTASVGDIRLGNSLQNVSRISHLSASNATIFDDPDWLLQNAATDNPIVTLKNLLPSLPKQRDTNWFLKMPKRTDSVGAREDLLYINNRTRRSIGLNNSADWAMKKSSSLEIIEREKRRRKEKAKRNKTVVLPASPHSGD</sequence>
<evidence type="ECO:0000313" key="5">
    <source>
        <dbReference type="Proteomes" id="UP000828390"/>
    </source>
</evidence>
<evidence type="ECO:0000256" key="1">
    <source>
        <dbReference type="SAM" id="MobiDB-lite"/>
    </source>
</evidence>
<keyword evidence="2" id="KW-0472">Membrane</keyword>
<feature type="region of interest" description="Disordered" evidence="1">
    <location>
        <begin position="377"/>
        <end position="412"/>
    </location>
</feature>
<evidence type="ECO:0000256" key="3">
    <source>
        <dbReference type="SAM" id="SignalP"/>
    </source>
</evidence>
<reference evidence="4" key="2">
    <citation type="submission" date="2020-11" db="EMBL/GenBank/DDBJ databases">
        <authorList>
            <person name="McCartney M.A."/>
            <person name="Auch B."/>
            <person name="Kono T."/>
            <person name="Mallez S."/>
            <person name="Becker A."/>
            <person name="Gohl D.M."/>
            <person name="Silverstein K.A.T."/>
            <person name="Koren S."/>
            <person name="Bechman K.B."/>
            <person name="Herman A."/>
            <person name="Abrahante J.E."/>
            <person name="Garbe J."/>
        </authorList>
    </citation>
    <scope>NUCLEOTIDE SEQUENCE</scope>
    <source>
        <strain evidence="4">Duluth1</strain>
        <tissue evidence="4">Whole animal</tissue>
    </source>
</reference>
<keyword evidence="2" id="KW-1133">Transmembrane helix</keyword>
<feature type="transmembrane region" description="Helical" evidence="2">
    <location>
        <begin position="290"/>
        <end position="313"/>
    </location>
</feature>
<keyword evidence="3" id="KW-0732">Signal</keyword>
<name>A0A9D4K6Y2_DREPO</name>
<comment type="caution">
    <text evidence="4">The sequence shown here is derived from an EMBL/GenBank/DDBJ whole genome shotgun (WGS) entry which is preliminary data.</text>
</comment>
<feature type="signal peptide" evidence="3">
    <location>
        <begin position="1"/>
        <end position="20"/>
    </location>
</feature>
<reference evidence="4" key="1">
    <citation type="journal article" date="2019" name="bioRxiv">
        <title>The Genome of the Zebra Mussel, Dreissena polymorpha: A Resource for Invasive Species Research.</title>
        <authorList>
            <person name="McCartney M.A."/>
            <person name="Auch B."/>
            <person name="Kono T."/>
            <person name="Mallez S."/>
            <person name="Zhang Y."/>
            <person name="Obille A."/>
            <person name="Becker A."/>
            <person name="Abrahante J.E."/>
            <person name="Garbe J."/>
            <person name="Badalamenti J.P."/>
            <person name="Herman A."/>
            <person name="Mangelson H."/>
            <person name="Liachko I."/>
            <person name="Sullivan S."/>
            <person name="Sone E.D."/>
            <person name="Koren S."/>
            <person name="Silverstein K.A.T."/>
            <person name="Beckman K.B."/>
            <person name="Gohl D.M."/>
        </authorList>
    </citation>
    <scope>NUCLEOTIDE SEQUENCE</scope>
    <source>
        <strain evidence="4">Duluth1</strain>
        <tissue evidence="4">Whole animal</tissue>
    </source>
</reference>
<dbReference type="AlphaFoldDB" id="A0A9D4K6Y2"/>
<evidence type="ECO:0000313" key="4">
    <source>
        <dbReference type="EMBL" id="KAH3834049.1"/>
    </source>
</evidence>